<feature type="transmembrane region" description="Helical" evidence="7">
    <location>
        <begin position="67"/>
        <end position="84"/>
    </location>
</feature>
<gene>
    <name evidence="8" type="ORF">BET01_10145</name>
</gene>
<evidence type="ECO:0000256" key="6">
    <source>
        <dbReference type="ARBA" id="ARBA00023136"/>
    </source>
</evidence>
<dbReference type="NCBIfam" id="NF037981">
    <property type="entry name" value="NCS2_1"/>
    <property type="match status" value="1"/>
</dbReference>
<comment type="caution">
    <text evidence="8">The sequence shown here is derived from an EMBL/GenBank/DDBJ whole genome shotgun (WGS) entry which is preliminary data.</text>
</comment>
<feature type="transmembrane region" description="Helical" evidence="7">
    <location>
        <begin position="360"/>
        <end position="379"/>
    </location>
</feature>
<keyword evidence="3" id="KW-0813">Transport</keyword>
<dbReference type="PANTHER" id="PTHR42810:SF2">
    <property type="entry name" value="PURINE PERMEASE C1399.01C-RELATED"/>
    <property type="match status" value="1"/>
</dbReference>
<dbReference type="GO" id="GO:0005886">
    <property type="term" value="C:plasma membrane"/>
    <property type="evidence" value="ECO:0007669"/>
    <property type="project" value="TreeGrafter"/>
</dbReference>
<feature type="transmembrane region" description="Helical" evidence="7">
    <location>
        <begin position="165"/>
        <end position="186"/>
    </location>
</feature>
<evidence type="ECO:0000256" key="3">
    <source>
        <dbReference type="ARBA" id="ARBA00022448"/>
    </source>
</evidence>
<feature type="transmembrane region" description="Helical" evidence="7">
    <location>
        <begin position="417"/>
        <end position="438"/>
    </location>
</feature>
<dbReference type="NCBIfam" id="TIGR00801">
    <property type="entry name" value="ncs2"/>
    <property type="match status" value="1"/>
</dbReference>
<sequence length="452" mass="47604">MKWSRKMSNKEKLTTRDYLLSIQHLFAMFGATVLVPLLTGLNPSLALFSAGVGTLIFHCCTKFKVPVFLGSSFAFLAALTTIIRPEGTVIPENVPLAQGGIIFAGFVYLLFALLVYIVGSDKIKRVFPPVVTGPVIVVIGINLASTAINDATGNLSLADGLTPTIALNLGIAMFTLLVVILCSIFAHGFFKLVPILIGIAAGYLLCIILGGLGLFHMDYSAITSAAWINIPYVTKDLNGVGFMTVPKFSLGAILSIAPIACVTFMEHIGDITTNGTVVGKDFLKDPGLHRTLMGDGIATLFAGFIGGPANTTYAENTGVLATTKNYNPRLLRITAVFAIILGLFGKVGAILQTIPGPVKGGVEIMLFGMIAAVGIRSLAESNLDFTHSRNLSIVGLILVFGLGFGQIGGLNAEIGSVTLNISGLFIAVVVGVLMNLILPETPDATSDSRKDK</sequence>
<evidence type="ECO:0000256" key="2">
    <source>
        <dbReference type="ARBA" id="ARBA00008821"/>
    </source>
</evidence>
<keyword evidence="4 7" id="KW-0812">Transmembrane</keyword>
<dbReference type="Pfam" id="PF00860">
    <property type="entry name" value="Xan_ur_permease"/>
    <property type="match status" value="1"/>
</dbReference>
<accession>A0A419STH6</accession>
<feature type="transmembrane region" description="Helical" evidence="7">
    <location>
        <begin position="330"/>
        <end position="354"/>
    </location>
</feature>
<dbReference type="InterPro" id="IPR006042">
    <property type="entry name" value="Xan_ur_permease"/>
</dbReference>
<comment type="similarity">
    <text evidence="2">Belongs to the nucleobase:cation symporter-2 (NCS2) (TC 2.A.40) family.</text>
</comment>
<dbReference type="InterPro" id="IPR006043">
    <property type="entry name" value="NCS2"/>
</dbReference>
<feature type="transmembrane region" description="Helical" evidence="7">
    <location>
        <begin position="126"/>
        <end position="145"/>
    </location>
</feature>
<proteinExistence type="inferred from homology"/>
<evidence type="ECO:0000256" key="1">
    <source>
        <dbReference type="ARBA" id="ARBA00004141"/>
    </source>
</evidence>
<evidence type="ECO:0000256" key="5">
    <source>
        <dbReference type="ARBA" id="ARBA00022989"/>
    </source>
</evidence>
<keyword evidence="6 7" id="KW-0472">Membrane</keyword>
<dbReference type="OrthoDB" id="9779092at2"/>
<dbReference type="Proteomes" id="UP000284277">
    <property type="component" value="Unassembled WGS sequence"/>
</dbReference>
<keyword evidence="5 7" id="KW-1133">Transmembrane helix</keyword>
<dbReference type="GO" id="GO:0042907">
    <property type="term" value="F:xanthine transmembrane transporter activity"/>
    <property type="evidence" value="ECO:0007669"/>
    <property type="project" value="TreeGrafter"/>
</dbReference>
<name>A0A419STH6_9FIRM</name>
<evidence type="ECO:0000313" key="9">
    <source>
        <dbReference type="Proteomes" id="UP000284277"/>
    </source>
</evidence>
<comment type="subcellular location">
    <subcellularLocation>
        <location evidence="1">Membrane</location>
        <topology evidence="1">Multi-pass membrane protein</topology>
    </subcellularLocation>
</comment>
<evidence type="ECO:0000313" key="8">
    <source>
        <dbReference type="EMBL" id="RKD28573.1"/>
    </source>
</evidence>
<organism evidence="8 9">
    <name type="scientific">Lacrimispora algidixylanolytica</name>
    <dbReference type="NCBI Taxonomy" id="94868"/>
    <lineage>
        <taxon>Bacteria</taxon>
        <taxon>Bacillati</taxon>
        <taxon>Bacillota</taxon>
        <taxon>Clostridia</taxon>
        <taxon>Lachnospirales</taxon>
        <taxon>Lachnospiraceae</taxon>
        <taxon>Lacrimispora</taxon>
    </lineage>
</organism>
<feature type="transmembrane region" description="Helical" evidence="7">
    <location>
        <begin position="20"/>
        <end position="38"/>
    </location>
</feature>
<feature type="transmembrane region" description="Helical" evidence="7">
    <location>
        <begin position="44"/>
        <end position="60"/>
    </location>
</feature>
<dbReference type="AlphaFoldDB" id="A0A419STH6"/>
<evidence type="ECO:0000256" key="7">
    <source>
        <dbReference type="SAM" id="Phobius"/>
    </source>
</evidence>
<protein>
    <submittedName>
        <fullName evidence="8">Uracil permease</fullName>
    </submittedName>
</protein>
<feature type="transmembrane region" description="Helical" evidence="7">
    <location>
        <begin position="248"/>
        <end position="265"/>
    </location>
</feature>
<feature type="transmembrane region" description="Helical" evidence="7">
    <location>
        <begin position="193"/>
        <end position="215"/>
    </location>
</feature>
<dbReference type="EMBL" id="MCIA01000034">
    <property type="protein sequence ID" value="RKD28573.1"/>
    <property type="molecule type" value="Genomic_DNA"/>
</dbReference>
<evidence type="ECO:0000256" key="4">
    <source>
        <dbReference type="ARBA" id="ARBA00022692"/>
    </source>
</evidence>
<keyword evidence="9" id="KW-1185">Reference proteome</keyword>
<feature type="transmembrane region" description="Helical" evidence="7">
    <location>
        <begin position="96"/>
        <end position="119"/>
    </location>
</feature>
<dbReference type="PANTHER" id="PTHR42810">
    <property type="entry name" value="PURINE PERMEASE C1399.01C-RELATED"/>
    <property type="match status" value="1"/>
</dbReference>
<reference evidence="8 9" key="1">
    <citation type="submission" date="2016-08" db="EMBL/GenBank/DDBJ databases">
        <title>A new outlook on sporulation: Clostridium algidixylanolyticum.</title>
        <authorList>
            <person name="Poppleton D.I."/>
            <person name="Gribaldo S."/>
        </authorList>
    </citation>
    <scope>NUCLEOTIDE SEQUENCE [LARGE SCALE GENOMIC DNA]</scope>
    <source>
        <strain evidence="8 9">SPL73</strain>
    </source>
</reference>
<feature type="transmembrane region" description="Helical" evidence="7">
    <location>
        <begin position="391"/>
        <end position="411"/>
    </location>
</feature>